<proteinExistence type="predicted"/>
<evidence type="ECO:0008006" key="3">
    <source>
        <dbReference type="Google" id="ProtNLM"/>
    </source>
</evidence>
<dbReference type="Proteomes" id="UP000028602">
    <property type="component" value="Unassembled WGS sequence"/>
</dbReference>
<comment type="caution">
    <text evidence="1">The sequence shown here is derived from an EMBL/GenBank/DDBJ whole genome shotgun (WGS) entry which is preliminary data.</text>
</comment>
<evidence type="ECO:0000313" key="2">
    <source>
        <dbReference type="Proteomes" id="UP000028602"/>
    </source>
</evidence>
<keyword evidence="2" id="KW-1185">Reference proteome</keyword>
<dbReference type="AlphaFoldDB" id="A0A085JEY2"/>
<dbReference type="NCBIfam" id="NF033828">
    <property type="entry name" value="entry_exc2_fam"/>
    <property type="match status" value="1"/>
</dbReference>
<reference evidence="1 2" key="1">
    <citation type="submission" date="2014-05" db="EMBL/GenBank/DDBJ databases">
        <title>ATOL: Assembling a taxonomically balanced genome-scale reconstruction of the evolutionary history of the Enterobacteriaceae.</title>
        <authorList>
            <person name="Plunkett G.III."/>
            <person name="Neeno-Eckwall E.C."/>
            <person name="Glasner J.D."/>
            <person name="Perna N.T."/>
        </authorList>
    </citation>
    <scope>NUCLEOTIDE SEQUENCE [LARGE SCALE GENOMIC DNA]</scope>
    <source>
        <strain evidence="1 2">ATCC 33301</strain>
    </source>
</reference>
<accession>A0A085JEY2</accession>
<name>A0A085JEY2_9GAMM</name>
<sequence>MGAEMLIKSLPPLVFITLLLSGCVSDNSISRHATDLIAQYRALGTDPEMSVNTADSIKGARQFLQPFYDLGKVDRDRGFSRAEAQRRVESFEGLPMFKAAAQHERFNNQSYSTEYPEQKAALALSAATETYMDGYNGKP</sequence>
<protein>
    <recommendedName>
        <fullName evidence="3">Entry exclusion protein 2</fullName>
    </recommendedName>
</protein>
<organism evidence="1 2">
    <name type="scientific">Tatumella ptyseos ATCC 33301</name>
    <dbReference type="NCBI Taxonomy" id="1005995"/>
    <lineage>
        <taxon>Bacteria</taxon>
        <taxon>Pseudomonadati</taxon>
        <taxon>Pseudomonadota</taxon>
        <taxon>Gammaproteobacteria</taxon>
        <taxon>Enterobacterales</taxon>
        <taxon>Erwiniaceae</taxon>
        <taxon>Tatumella</taxon>
    </lineage>
</organism>
<evidence type="ECO:0000313" key="1">
    <source>
        <dbReference type="EMBL" id="KFD19028.1"/>
    </source>
</evidence>
<dbReference type="EMBL" id="JMPR01000035">
    <property type="protein sequence ID" value="KFD19028.1"/>
    <property type="molecule type" value="Genomic_DNA"/>
</dbReference>
<gene>
    <name evidence="1" type="ORF">GTPT_2329</name>
</gene>